<organism evidence="4 5">
    <name type="scientific">Triparma laevis f. longispina</name>
    <dbReference type="NCBI Taxonomy" id="1714387"/>
    <lineage>
        <taxon>Eukaryota</taxon>
        <taxon>Sar</taxon>
        <taxon>Stramenopiles</taxon>
        <taxon>Ochrophyta</taxon>
        <taxon>Bolidophyceae</taxon>
        <taxon>Parmales</taxon>
        <taxon>Triparmaceae</taxon>
        <taxon>Triparma</taxon>
    </lineage>
</organism>
<dbReference type="AlphaFoldDB" id="A0A9W7KY59"/>
<feature type="chain" id="PRO_5040947803" description="RAP domain-containing protein" evidence="2">
    <location>
        <begin position="26"/>
        <end position="837"/>
    </location>
</feature>
<evidence type="ECO:0000256" key="2">
    <source>
        <dbReference type="SAM" id="SignalP"/>
    </source>
</evidence>
<reference evidence="5" key="1">
    <citation type="journal article" date="2023" name="Commun. Biol.">
        <title>Genome analysis of Parmales, the sister group of diatoms, reveals the evolutionary specialization of diatoms from phago-mixotrophs to photoautotrophs.</title>
        <authorList>
            <person name="Ban H."/>
            <person name="Sato S."/>
            <person name="Yoshikawa S."/>
            <person name="Yamada K."/>
            <person name="Nakamura Y."/>
            <person name="Ichinomiya M."/>
            <person name="Sato N."/>
            <person name="Blanc-Mathieu R."/>
            <person name="Endo H."/>
            <person name="Kuwata A."/>
            <person name="Ogata H."/>
        </authorList>
    </citation>
    <scope>NUCLEOTIDE SEQUENCE [LARGE SCALE GENOMIC DNA]</scope>
    <source>
        <strain evidence="5">NIES 3700</strain>
    </source>
</reference>
<evidence type="ECO:0000259" key="3">
    <source>
        <dbReference type="PROSITE" id="PS51286"/>
    </source>
</evidence>
<name>A0A9W7KY59_9STRA</name>
<evidence type="ECO:0000313" key="5">
    <source>
        <dbReference type="Proteomes" id="UP001165122"/>
    </source>
</evidence>
<feature type="region of interest" description="Disordered" evidence="1">
    <location>
        <begin position="26"/>
        <end position="45"/>
    </location>
</feature>
<feature type="domain" description="RAP" evidence="3">
    <location>
        <begin position="779"/>
        <end position="831"/>
    </location>
</feature>
<feature type="compositionally biased region" description="Low complexity" evidence="1">
    <location>
        <begin position="26"/>
        <end position="43"/>
    </location>
</feature>
<dbReference type="InterPro" id="IPR013584">
    <property type="entry name" value="RAP"/>
</dbReference>
<keyword evidence="5" id="KW-1185">Reference proteome</keyword>
<dbReference type="SMART" id="SM00952">
    <property type="entry name" value="RAP"/>
    <property type="match status" value="1"/>
</dbReference>
<proteinExistence type="predicted"/>
<sequence length="837" mass="95277">MRPPSCLSYALLIFVLLTFLPRTSPFSSSTPSTPPSSNSNRPRVPIDKDLQKAKSLNLHLTSQKNSTSLLSTFSLSLLRSQRRRKSPPPTLINFSTYFHQTGRFLVTPTSKITRSSEFSIICKGLYSCLKNVETIQSRTGSSLLWGISKLKLEGPFDVPNNTEIDGDDEGEDLVLKINDSLENGTLGTWIEPTLQLLKICYSRVLSKTVFNDSNCIECSQTLNSLSNLKYVHPKSSEVLDKFEELGCGKQQEISNVLWCISVLEVYNEDVVNHALKFLKDDKWRGELKTSELCIILYSLANIFKFNGRFYGEEFKVILEEIFKRGRREIKGFEVANVGWSLGTVGVKEERFERLVDESTLTQMGSLEFQNLVWGISKSFPPSPPLTSLISSEIKKRSPLLTPLSVSVLTSSYGRISSSISSNQFKTDSEVVSEVDSEVYSCLENRFKGNIRFYEAQYITNILSGFVNGGYSITPSTLEEVTDVVCKNLEKEGWISLREIKDLMWTMLPVNLNGGEKIKDHIFKVIENRKKEWERVNEESKSMILYCLAKGEYYTKSGFNYERTKRVYDVVDTVLSNIKLEECSNIDLGNLGYALAFMDCDEGWREFGEEVERRIEEGEKFDANVLHNFVWSRGTLGKEQQQLLQYIKEKGVENCEAREVASILWGLSVSCAYDEEIFKKLWERIKGESGLNVEAVMSACQVQMSSYLEAGIILDLPDEFWKANEKPKKRIATSALQTCITDYLMKYNPDWTSEYFIAKASPMIGLQLLGVDIALPEEMVGVEVQGPSHYLRSGEFNGSTKWKRRVLERMGWRIEEIGYEEWKDRGEEVLKEKGLDLL</sequence>
<comment type="caution">
    <text evidence="4">The sequence shown here is derived from an EMBL/GenBank/DDBJ whole genome shotgun (WGS) entry which is preliminary data.</text>
</comment>
<dbReference type="PROSITE" id="PS51286">
    <property type="entry name" value="RAP"/>
    <property type="match status" value="1"/>
</dbReference>
<evidence type="ECO:0000313" key="4">
    <source>
        <dbReference type="EMBL" id="GMI16143.1"/>
    </source>
</evidence>
<feature type="signal peptide" evidence="2">
    <location>
        <begin position="1"/>
        <end position="25"/>
    </location>
</feature>
<keyword evidence="2" id="KW-0732">Signal</keyword>
<protein>
    <recommendedName>
        <fullName evidence="3">RAP domain-containing protein</fullName>
    </recommendedName>
</protein>
<dbReference type="OrthoDB" id="2019031at2759"/>
<evidence type="ECO:0000256" key="1">
    <source>
        <dbReference type="SAM" id="MobiDB-lite"/>
    </source>
</evidence>
<dbReference type="Pfam" id="PF08373">
    <property type="entry name" value="RAP"/>
    <property type="match status" value="1"/>
</dbReference>
<dbReference type="EMBL" id="BRXW01000244">
    <property type="protein sequence ID" value="GMI16143.1"/>
    <property type="molecule type" value="Genomic_DNA"/>
</dbReference>
<gene>
    <name evidence="4" type="ORF">TrLO_g13749</name>
</gene>
<accession>A0A9W7KY59</accession>
<dbReference type="Proteomes" id="UP001165122">
    <property type="component" value="Unassembled WGS sequence"/>
</dbReference>